<proteinExistence type="inferred from homology"/>
<evidence type="ECO:0000256" key="5">
    <source>
        <dbReference type="ARBA" id="ARBA00022801"/>
    </source>
</evidence>
<keyword evidence="8" id="KW-0539">Nucleus</keyword>
<feature type="binding site" evidence="10">
    <location>
        <position position="133"/>
    </location>
    <ligand>
        <name>substrate</name>
    </ligand>
</feature>
<dbReference type="InterPro" id="IPR010347">
    <property type="entry name" value="Tdp1"/>
</dbReference>
<keyword evidence="7" id="KW-0234">DNA repair</keyword>
<sequence>MNISPSAKKSVRSKEQDFKDLNQNEIKRKLTSSECIDDEKIDSKKKIKSNLIDDEILDECHGLFLTKIKSNKNERWRNVISLDEIFDERNGTIVESIHFSSQDDKFEVQAQTHKQIILCPIKLPDLFGTHHTKMIILHYKIGLRIIILTANLIENDWAFKTQGVWISPILKFNNQANDSITNFKSDIIQYLSFYRNPKINYWIEKLKKCDCSKINVYLIGSVPGRHKGDDRSLYGHLKLRKILKTSPYGPKKETVDWNVVAQFSSIGSLGPKPDKWLT</sequence>
<protein>
    <submittedName>
        <fullName evidence="11">Tyrosyl-DNA phosphodiesterase-like protein</fullName>
    </submittedName>
</protein>
<evidence type="ECO:0000256" key="8">
    <source>
        <dbReference type="ARBA" id="ARBA00023242"/>
    </source>
</evidence>
<evidence type="ECO:0000256" key="1">
    <source>
        <dbReference type="ARBA" id="ARBA00004123"/>
    </source>
</evidence>
<dbReference type="GO" id="GO:0017005">
    <property type="term" value="F:3'-tyrosyl-DNA phosphodiesterase activity"/>
    <property type="evidence" value="ECO:0007669"/>
    <property type="project" value="TreeGrafter"/>
</dbReference>
<dbReference type="VEuPathDB" id="VectorBase:SSCA007192"/>
<comment type="caution">
    <text evidence="11">The sequence shown here is derived from an EMBL/GenBank/DDBJ whole genome shotgun (WGS) entry which is preliminary data.</text>
</comment>
<dbReference type="OrthoDB" id="47785at2759"/>
<feature type="active site" description="Nucleophile" evidence="9">
    <location>
        <position position="131"/>
    </location>
</feature>
<dbReference type="GO" id="GO:0004527">
    <property type="term" value="F:exonuclease activity"/>
    <property type="evidence" value="ECO:0007669"/>
    <property type="project" value="UniProtKB-KW"/>
</dbReference>
<evidence type="ECO:0000256" key="4">
    <source>
        <dbReference type="ARBA" id="ARBA00022763"/>
    </source>
</evidence>
<organism evidence="11 12">
    <name type="scientific">Sarcoptes scabiei</name>
    <name type="common">Itch mite</name>
    <name type="synonym">Acarus scabiei</name>
    <dbReference type="NCBI Taxonomy" id="52283"/>
    <lineage>
        <taxon>Eukaryota</taxon>
        <taxon>Metazoa</taxon>
        <taxon>Ecdysozoa</taxon>
        <taxon>Arthropoda</taxon>
        <taxon>Chelicerata</taxon>
        <taxon>Arachnida</taxon>
        <taxon>Acari</taxon>
        <taxon>Acariformes</taxon>
        <taxon>Sarcoptiformes</taxon>
        <taxon>Astigmata</taxon>
        <taxon>Psoroptidia</taxon>
        <taxon>Sarcoptoidea</taxon>
        <taxon>Sarcoptidae</taxon>
        <taxon>Sarcoptinae</taxon>
        <taxon>Sarcoptes</taxon>
    </lineage>
</organism>
<dbReference type="Gene3D" id="3.30.870.10">
    <property type="entry name" value="Endonuclease Chain A"/>
    <property type="match status" value="2"/>
</dbReference>
<gene>
    <name evidence="11" type="ORF">QR98_0063510</name>
</gene>
<reference evidence="11 12" key="1">
    <citation type="journal article" date="2015" name="Parasit. Vectors">
        <title>Draft genome of the scabies mite.</title>
        <authorList>
            <person name="Rider S.D.Jr."/>
            <person name="Morgan M.S."/>
            <person name="Arlian L.G."/>
        </authorList>
    </citation>
    <scope>NUCLEOTIDE SEQUENCE [LARGE SCALE GENOMIC DNA]</scope>
    <source>
        <strain evidence="11">Arlian Lab</strain>
    </source>
</reference>
<accession>A0A132AA53</accession>
<dbReference type="AlphaFoldDB" id="A0A132AA53"/>
<evidence type="ECO:0000313" key="11">
    <source>
        <dbReference type="EMBL" id="KPM07844.1"/>
    </source>
</evidence>
<dbReference type="PANTHER" id="PTHR12415:SF0">
    <property type="entry name" value="TYROSYL-DNA PHOSPHODIESTERASE 1"/>
    <property type="match status" value="1"/>
</dbReference>
<evidence type="ECO:0000256" key="2">
    <source>
        <dbReference type="ARBA" id="ARBA00010205"/>
    </source>
</evidence>
<feature type="non-terminal residue" evidence="11">
    <location>
        <position position="278"/>
    </location>
</feature>
<dbReference type="SUPFAM" id="SSF56024">
    <property type="entry name" value="Phospholipase D/nuclease"/>
    <property type="match status" value="1"/>
</dbReference>
<keyword evidence="4" id="KW-0227">DNA damage</keyword>
<keyword evidence="3" id="KW-0540">Nuclease</keyword>
<dbReference type="GO" id="GO:0005634">
    <property type="term" value="C:nucleus"/>
    <property type="evidence" value="ECO:0007669"/>
    <property type="project" value="UniProtKB-SubCell"/>
</dbReference>
<evidence type="ECO:0000256" key="6">
    <source>
        <dbReference type="ARBA" id="ARBA00022839"/>
    </source>
</evidence>
<keyword evidence="5" id="KW-0378">Hydrolase</keyword>
<name>A0A132AA53_SARSC</name>
<evidence type="ECO:0000313" key="12">
    <source>
        <dbReference type="Proteomes" id="UP000616769"/>
    </source>
</evidence>
<dbReference type="PANTHER" id="PTHR12415">
    <property type="entry name" value="TYROSYL-DNA PHOSPHODIESTERASE 1"/>
    <property type="match status" value="1"/>
</dbReference>
<dbReference type="Proteomes" id="UP000616769">
    <property type="component" value="Unassembled WGS sequence"/>
</dbReference>
<comment type="similarity">
    <text evidence="2">Belongs to the tyrosyl-DNA phosphodiesterase family.</text>
</comment>
<dbReference type="GO" id="GO:0003697">
    <property type="term" value="F:single-stranded DNA binding"/>
    <property type="evidence" value="ECO:0007669"/>
    <property type="project" value="TreeGrafter"/>
</dbReference>
<dbReference type="GO" id="GO:0003690">
    <property type="term" value="F:double-stranded DNA binding"/>
    <property type="evidence" value="ECO:0007669"/>
    <property type="project" value="TreeGrafter"/>
</dbReference>
<evidence type="ECO:0000256" key="7">
    <source>
        <dbReference type="ARBA" id="ARBA00023204"/>
    </source>
</evidence>
<comment type="subcellular location">
    <subcellularLocation>
        <location evidence="1">Nucleus</location>
    </subcellularLocation>
</comment>
<dbReference type="GO" id="GO:0006281">
    <property type="term" value="P:DNA repair"/>
    <property type="evidence" value="ECO:0007669"/>
    <property type="project" value="UniProtKB-KW"/>
</dbReference>
<dbReference type="Pfam" id="PF06087">
    <property type="entry name" value="Tyr-DNA_phospho"/>
    <property type="match status" value="1"/>
</dbReference>
<evidence type="ECO:0000256" key="9">
    <source>
        <dbReference type="PIRSR" id="PIRSR610347-1"/>
    </source>
</evidence>
<dbReference type="EMBL" id="JXLN01011925">
    <property type="protein sequence ID" value="KPM07844.1"/>
    <property type="molecule type" value="Genomic_DNA"/>
</dbReference>
<evidence type="ECO:0000256" key="3">
    <source>
        <dbReference type="ARBA" id="ARBA00022722"/>
    </source>
</evidence>
<evidence type="ECO:0000256" key="10">
    <source>
        <dbReference type="PIRSR" id="PIRSR610347-2"/>
    </source>
</evidence>
<keyword evidence="6" id="KW-0269">Exonuclease</keyword>